<dbReference type="SUPFAM" id="SSF55846">
    <property type="entry name" value="N-acetylmuramoyl-L-alanine amidase-like"/>
    <property type="match status" value="1"/>
</dbReference>
<evidence type="ECO:0000259" key="1">
    <source>
        <dbReference type="Pfam" id="PF01510"/>
    </source>
</evidence>
<dbReference type="Proteomes" id="UP000598217">
    <property type="component" value="Unassembled WGS sequence"/>
</dbReference>
<accession>A0ABR9HHQ3</accession>
<evidence type="ECO:0000313" key="2">
    <source>
        <dbReference type="EMBL" id="MBE1458543.1"/>
    </source>
</evidence>
<proteinExistence type="predicted"/>
<dbReference type="EMBL" id="JADBDY010000001">
    <property type="protein sequence ID" value="MBE1458543.1"/>
    <property type="molecule type" value="Genomic_DNA"/>
</dbReference>
<dbReference type="InterPro" id="IPR002502">
    <property type="entry name" value="Amidase_domain"/>
</dbReference>
<dbReference type="Gene3D" id="3.40.80.10">
    <property type="entry name" value="Peptidoglycan recognition protein-like"/>
    <property type="match status" value="1"/>
</dbReference>
<sequence>MTHHSAGRRPIDALLAAEEPPGEEDFLSWWPFPSGFTVQDRTRFAKSTKKRPAPRPAGSVYALVLHQMAFSRGDDLAGYDTVTAHFVITPDGKAARLHPVTTYLFASNGFNSGSVAVEFAGNLPDVRGRCWRPDRFGCHQLTRAQVAAGRGLLRHLRGEIGLTHVLAHRQASGTRENCPGPDIWYNVGQWGVDALGLKDGGPGFHLKGANAIPDRWRNWGREPAG</sequence>
<evidence type="ECO:0000313" key="3">
    <source>
        <dbReference type="Proteomes" id="UP000598217"/>
    </source>
</evidence>
<comment type="caution">
    <text evidence="2">The sequence shown here is derived from an EMBL/GenBank/DDBJ whole genome shotgun (WGS) entry which is preliminary data.</text>
</comment>
<dbReference type="CDD" id="cd06583">
    <property type="entry name" value="PGRP"/>
    <property type="match status" value="1"/>
</dbReference>
<keyword evidence="3" id="KW-1185">Reference proteome</keyword>
<feature type="domain" description="N-acetylmuramoyl-L-alanine amidase" evidence="1">
    <location>
        <begin position="62"/>
        <end position="181"/>
    </location>
</feature>
<reference evidence="2 3" key="1">
    <citation type="submission" date="2020-10" db="EMBL/GenBank/DDBJ databases">
        <title>Sequencing the genomes of 1000 actinobacteria strains.</title>
        <authorList>
            <person name="Klenk H.-P."/>
        </authorList>
    </citation>
    <scope>NUCLEOTIDE SEQUENCE [LARGE SCALE GENOMIC DNA]</scope>
    <source>
        <strain evidence="2 3">DSM 45157</strain>
    </source>
</reference>
<name>A0ABR9HHQ3_9ACTN</name>
<protein>
    <recommendedName>
        <fullName evidence="1">N-acetylmuramoyl-L-alanine amidase domain-containing protein</fullName>
    </recommendedName>
</protein>
<gene>
    <name evidence="2" type="ORF">H4W79_002757</name>
</gene>
<dbReference type="RefSeq" id="WP_191269558.1">
    <property type="nucleotide sequence ID" value="NZ_BMXJ01000003.1"/>
</dbReference>
<dbReference type="InterPro" id="IPR036505">
    <property type="entry name" value="Amidase/PGRP_sf"/>
</dbReference>
<organism evidence="2 3">
    <name type="scientific">Nocardiopsis terrae</name>
    <dbReference type="NCBI Taxonomy" id="372655"/>
    <lineage>
        <taxon>Bacteria</taxon>
        <taxon>Bacillati</taxon>
        <taxon>Actinomycetota</taxon>
        <taxon>Actinomycetes</taxon>
        <taxon>Streptosporangiales</taxon>
        <taxon>Nocardiopsidaceae</taxon>
        <taxon>Nocardiopsis</taxon>
    </lineage>
</organism>
<dbReference type="Pfam" id="PF01510">
    <property type="entry name" value="Amidase_2"/>
    <property type="match status" value="1"/>
</dbReference>